<dbReference type="Proteomes" id="UP000500767">
    <property type="component" value="Chromosome"/>
</dbReference>
<reference evidence="2 3" key="1">
    <citation type="journal article" date="2014" name="World J. Microbiol. Biotechnol.">
        <title>Biodiversity and physiological characteristics of Antarctic and Arctic lichens-associated bacteria.</title>
        <authorList>
            <person name="Lee Y.M."/>
            <person name="Kim E.H."/>
            <person name="Lee H.K."/>
            <person name="Hong S.G."/>
        </authorList>
    </citation>
    <scope>NUCLEOTIDE SEQUENCE [LARGE SCALE GENOMIC DNA]</scope>
    <source>
        <strain evidence="2 3">PAMC 26569</strain>
    </source>
</reference>
<dbReference type="InterPro" id="IPR018721">
    <property type="entry name" value="DUF2252"/>
</dbReference>
<name>A0A6M8HMI2_9PROT</name>
<accession>A0A6M8HMI2</accession>
<feature type="region of interest" description="Disordered" evidence="1">
    <location>
        <begin position="1"/>
        <end position="43"/>
    </location>
</feature>
<dbReference type="PANTHER" id="PTHR39441:SF1">
    <property type="entry name" value="DUF2252 DOMAIN-CONTAINING PROTEIN"/>
    <property type="match status" value="1"/>
</dbReference>
<evidence type="ECO:0000313" key="3">
    <source>
        <dbReference type="Proteomes" id="UP000500767"/>
    </source>
</evidence>
<dbReference type="Pfam" id="PF10009">
    <property type="entry name" value="DUF2252"/>
    <property type="match status" value="1"/>
</dbReference>
<sequence>MDNQASLPLRSRTDRHAAGKALRQATRRPVHAEWQPSASRPDPIGIIEAQGASRIPELLPIRYGRMKASPLAFLRGAAAIMAADLATTPASGLRVQSCGDCHLANFGSYATPEGLPVFDINDFDETLPAPFEWDVKRLAASLVLSGREHGLRERDSRRLALDATQAYGRELARLARLTPLEAWGTRIDLLDAIDAIDDHHARNRARASLDEQLHSASTQFGLLDTGSRTPRLREKPPLVIRLPEHEAATRQAFARYAATLSPERRLLLERYRLEDVVFKVVGVGSVGTFCAIGLFATADGEPLLLQIKQAQASVLEPFAGGSTYPDAGERVVVGQRIMQAASDLFLGWTHTTGPHHDDDTSAAAGRQFYVRRVKDARLAALAPQIEQHGLAEYAALCGRTLGRAHARSGDIVGLAAYLGQGRSFSHAIADFAVLYADQTERDWQGFNQAIESGRLTAAPG</sequence>
<keyword evidence="3" id="KW-1185">Reference proteome</keyword>
<dbReference type="AlphaFoldDB" id="A0A6M8HMI2"/>
<dbReference type="PANTHER" id="PTHR39441">
    <property type="entry name" value="DUF2252 DOMAIN-CONTAINING PROTEIN"/>
    <property type="match status" value="1"/>
</dbReference>
<evidence type="ECO:0000313" key="2">
    <source>
        <dbReference type="EMBL" id="QKE89613.1"/>
    </source>
</evidence>
<evidence type="ECO:0000256" key="1">
    <source>
        <dbReference type="SAM" id="MobiDB-lite"/>
    </source>
</evidence>
<organism evidence="2 3">
    <name type="scientific">Lichenicola cladoniae</name>
    <dbReference type="NCBI Taxonomy" id="1484109"/>
    <lineage>
        <taxon>Bacteria</taxon>
        <taxon>Pseudomonadati</taxon>
        <taxon>Pseudomonadota</taxon>
        <taxon>Alphaproteobacteria</taxon>
        <taxon>Acetobacterales</taxon>
        <taxon>Acetobacteraceae</taxon>
        <taxon>Lichenicola</taxon>
    </lineage>
</organism>
<gene>
    <name evidence="2" type="ORF">HN018_05730</name>
</gene>
<proteinExistence type="predicted"/>
<dbReference type="RefSeq" id="WP_171834602.1">
    <property type="nucleotide sequence ID" value="NZ_CP053708.1"/>
</dbReference>
<dbReference type="EMBL" id="CP053708">
    <property type="protein sequence ID" value="QKE89613.1"/>
    <property type="molecule type" value="Genomic_DNA"/>
</dbReference>
<protein>
    <submittedName>
        <fullName evidence="2">DUF2252 domain-containing protein</fullName>
    </submittedName>
</protein>
<dbReference type="KEGG" id="lck:HN018_05730"/>